<protein>
    <submittedName>
        <fullName evidence="2">Membrane protein YqaA with SNARE-associated domain</fullName>
    </submittedName>
</protein>
<name>A0A4R3Y937_9PROT</name>
<evidence type="ECO:0000313" key="3">
    <source>
        <dbReference type="Proteomes" id="UP000295367"/>
    </source>
</evidence>
<keyword evidence="1" id="KW-0472">Membrane</keyword>
<keyword evidence="1" id="KW-0812">Transmembrane</keyword>
<comment type="caution">
    <text evidence="2">The sequence shown here is derived from an EMBL/GenBank/DDBJ whole genome shotgun (WGS) entry which is preliminary data.</text>
</comment>
<proteinExistence type="predicted"/>
<dbReference type="EMBL" id="SMCO01000004">
    <property type="protein sequence ID" value="TCV88091.1"/>
    <property type="molecule type" value="Genomic_DNA"/>
</dbReference>
<feature type="transmembrane region" description="Helical" evidence="1">
    <location>
        <begin position="12"/>
        <end position="39"/>
    </location>
</feature>
<dbReference type="AlphaFoldDB" id="A0A4R3Y937"/>
<organism evidence="2 3">
    <name type="scientific">Sulfurirhabdus autotrophica</name>
    <dbReference type="NCBI Taxonomy" id="1706046"/>
    <lineage>
        <taxon>Bacteria</taxon>
        <taxon>Pseudomonadati</taxon>
        <taxon>Pseudomonadota</taxon>
        <taxon>Betaproteobacteria</taxon>
        <taxon>Nitrosomonadales</taxon>
        <taxon>Sulfuricellaceae</taxon>
        <taxon>Sulfurirhabdus</taxon>
    </lineage>
</organism>
<dbReference type="InterPro" id="IPR051311">
    <property type="entry name" value="DedA_domain"/>
</dbReference>
<feature type="transmembrane region" description="Helical" evidence="1">
    <location>
        <begin position="45"/>
        <end position="67"/>
    </location>
</feature>
<sequence length="139" mass="14896">MSFDFGLTEDASLLSLFLSSFLGATLLPGGSELVLFGVLKMHPNLFASALVVATIGNTLGGMSSYLIGRILPERKPGKGLAWVQQYGVFALLFAWAPIIGDALCVAAGWLRLNALQVVLLMALGKFVRYWVVAQTSSLF</sequence>
<gene>
    <name evidence="2" type="ORF">EDC63_10448</name>
</gene>
<keyword evidence="3" id="KW-1185">Reference proteome</keyword>
<evidence type="ECO:0000256" key="1">
    <source>
        <dbReference type="SAM" id="Phobius"/>
    </source>
</evidence>
<evidence type="ECO:0000313" key="2">
    <source>
        <dbReference type="EMBL" id="TCV88091.1"/>
    </source>
</evidence>
<dbReference type="Proteomes" id="UP000295367">
    <property type="component" value="Unassembled WGS sequence"/>
</dbReference>
<feature type="transmembrane region" description="Helical" evidence="1">
    <location>
        <begin position="88"/>
        <end position="108"/>
    </location>
</feature>
<feature type="transmembrane region" description="Helical" evidence="1">
    <location>
        <begin position="114"/>
        <end position="131"/>
    </location>
</feature>
<reference evidence="2 3" key="1">
    <citation type="submission" date="2019-03" db="EMBL/GenBank/DDBJ databases">
        <title>Genomic Encyclopedia of Type Strains, Phase IV (KMG-IV): sequencing the most valuable type-strain genomes for metagenomic binning, comparative biology and taxonomic classification.</title>
        <authorList>
            <person name="Goeker M."/>
        </authorList>
    </citation>
    <scope>NUCLEOTIDE SEQUENCE [LARGE SCALE GENOMIC DNA]</scope>
    <source>
        <strain evidence="2 3">DSM 100309</strain>
    </source>
</reference>
<dbReference type="PANTHER" id="PTHR42709:SF4">
    <property type="entry name" value="INNER MEMBRANE PROTEIN YQAA"/>
    <property type="match status" value="1"/>
</dbReference>
<accession>A0A4R3Y937</accession>
<dbReference type="PANTHER" id="PTHR42709">
    <property type="entry name" value="ALKALINE PHOSPHATASE LIKE PROTEIN"/>
    <property type="match status" value="1"/>
</dbReference>
<keyword evidence="1" id="KW-1133">Transmembrane helix</keyword>